<dbReference type="PANTHER" id="PTHR39428:SF1">
    <property type="entry name" value="F420H(2)-DEPENDENT QUINONE REDUCTASE RV1261C"/>
    <property type="match status" value="1"/>
</dbReference>
<organism evidence="3 4">
    <name type="scientific">Gordonia tangerina</name>
    <dbReference type="NCBI Taxonomy" id="2911060"/>
    <lineage>
        <taxon>Bacteria</taxon>
        <taxon>Bacillati</taxon>
        <taxon>Actinomycetota</taxon>
        <taxon>Actinomycetes</taxon>
        <taxon>Mycobacteriales</taxon>
        <taxon>Gordoniaceae</taxon>
        <taxon>Gordonia</taxon>
    </lineage>
</organism>
<reference evidence="3" key="1">
    <citation type="submission" date="2022-01" db="EMBL/GenBank/DDBJ databases">
        <title>Gordonia xiamenensis sp. nov., isolated from surface seawater in Xiamen.</title>
        <authorList>
            <person name="He Y.F."/>
        </authorList>
    </citation>
    <scope>NUCLEOTIDE SEQUENCE</scope>
    <source>
        <strain evidence="3">GW1C4-4</strain>
    </source>
</reference>
<protein>
    <submittedName>
        <fullName evidence="3">Nitroreductase family deazaflavin-dependent oxidoreductase</fullName>
    </submittedName>
</protein>
<keyword evidence="4" id="KW-1185">Reference proteome</keyword>
<dbReference type="PANTHER" id="PTHR39428">
    <property type="entry name" value="F420H(2)-DEPENDENT QUINONE REDUCTASE RV1261C"/>
    <property type="match status" value="1"/>
</dbReference>
<dbReference type="InterPro" id="IPR004378">
    <property type="entry name" value="F420H2_quin_Rdtase"/>
</dbReference>
<dbReference type="Proteomes" id="UP001108089">
    <property type="component" value="Unassembled WGS sequence"/>
</dbReference>
<name>A0ABS9DQ96_9ACTN</name>
<evidence type="ECO:0000313" key="4">
    <source>
        <dbReference type="Proteomes" id="UP001108089"/>
    </source>
</evidence>
<dbReference type="RefSeq" id="WP_235726225.1">
    <property type="nucleotide sequence ID" value="NZ_JAKGCU010000039.1"/>
</dbReference>
<proteinExistence type="inferred from homology"/>
<sequence>MSLHVWSEKRATRFEHALDTRSVGFGVWLYRRTGGRITSLWRRRAIVLTTTGRRSGRARTVLVQVFEDGTELFVVAANSGLGSPPGWYHNLCADPALVGELYGRRLRLRAELLSADDAEQRWRWILTLAPDYDRYERRLGRVPPIFRLVAADG</sequence>
<dbReference type="InterPro" id="IPR012349">
    <property type="entry name" value="Split_barrel_FMN-bd"/>
</dbReference>
<comment type="similarity">
    <text evidence="1">Belongs to the F420H(2)-dependent quinone reductase family.</text>
</comment>
<evidence type="ECO:0000256" key="2">
    <source>
        <dbReference type="ARBA" id="ARBA00049106"/>
    </source>
</evidence>
<gene>
    <name evidence="3" type="ORF">L1892_23535</name>
</gene>
<dbReference type="Gene3D" id="2.30.110.10">
    <property type="entry name" value="Electron Transport, Fmn-binding Protein, Chain A"/>
    <property type="match status" value="1"/>
</dbReference>
<accession>A0ABS9DQ96</accession>
<dbReference type="NCBIfam" id="TIGR00026">
    <property type="entry name" value="hi_GC_TIGR00026"/>
    <property type="match status" value="1"/>
</dbReference>
<dbReference type="EMBL" id="JAKGCU010000039">
    <property type="protein sequence ID" value="MCF3941346.1"/>
    <property type="molecule type" value="Genomic_DNA"/>
</dbReference>
<dbReference type="Pfam" id="PF04075">
    <property type="entry name" value="F420H2_quin_red"/>
    <property type="match status" value="1"/>
</dbReference>
<comment type="catalytic activity">
    <reaction evidence="2">
        <text>oxidized coenzyme F420-(gamma-L-Glu)(n) + a quinol + H(+) = reduced coenzyme F420-(gamma-L-Glu)(n) + a quinone</text>
        <dbReference type="Rhea" id="RHEA:39663"/>
        <dbReference type="Rhea" id="RHEA-COMP:12939"/>
        <dbReference type="Rhea" id="RHEA-COMP:14378"/>
        <dbReference type="ChEBI" id="CHEBI:15378"/>
        <dbReference type="ChEBI" id="CHEBI:24646"/>
        <dbReference type="ChEBI" id="CHEBI:132124"/>
        <dbReference type="ChEBI" id="CHEBI:133980"/>
        <dbReference type="ChEBI" id="CHEBI:139511"/>
    </reaction>
</comment>
<evidence type="ECO:0000256" key="1">
    <source>
        <dbReference type="ARBA" id="ARBA00008710"/>
    </source>
</evidence>
<comment type="caution">
    <text evidence="3">The sequence shown here is derived from an EMBL/GenBank/DDBJ whole genome shotgun (WGS) entry which is preliminary data.</text>
</comment>
<evidence type="ECO:0000313" key="3">
    <source>
        <dbReference type="EMBL" id="MCF3941346.1"/>
    </source>
</evidence>